<dbReference type="InterPro" id="IPR007245">
    <property type="entry name" value="PIG-T"/>
</dbReference>
<dbReference type="GO" id="GO:0042765">
    <property type="term" value="C:GPI-anchor transamidase complex"/>
    <property type="evidence" value="ECO:0007669"/>
    <property type="project" value="InterPro"/>
</dbReference>
<feature type="transmembrane region" description="Helical" evidence="1">
    <location>
        <begin position="465"/>
        <end position="485"/>
    </location>
</feature>
<feature type="chain" id="PRO_5008901375" description="GPI transamidase component PIG-T" evidence="2">
    <location>
        <begin position="27"/>
        <end position="539"/>
    </location>
</feature>
<keyword evidence="1" id="KW-0472">Membrane</keyword>
<keyword evidence="1" id="KW-1133">Transmembrane helix</keyword>
<keyword evidence="1" id="KW-0812">Transmembrane</keyword>
<gene>
    <name evidence="3" type="ORF">g.45728</name>
</gene>
<feature type="transmembrane region" description="Helical" evidence="1">
    <location>
        <begin position="506"/>
        <end position="524"/>
    </location>
</feature>
<accession>A0A1D2A574</accession>
<organism evidence="3">
    <name type="scientific">Auxenochlorella protothecoides</name>
    <name type="common">Green microalga</name>
    <name type="synonym">Chlorella protothecoides</name>
    <dbReference type="NCBI Taxonomy" id="3075"/>
    <lineage>
        <taxon>Eukaryota</taxon>
        <taxon>Viridiplantae</taxon>
        <taxon>Chlorophyta</taxon>
        <taxon>core chlorophytes</taxon>
        <taxon>Trebouxiophyceae</taxon>
        <taxon>Chlorellales</taxon>
        <taxon>Chlorellaceae</taxon>
        <taxon>Auxenochlorella</taxon>
    </lineage>
</organism>
<dbReference type="EMBL" id="GDKF01004260">
    <property type="protein sequence ID" value="JAT74362.1"/>
    <property type="molecule type" value="Transcribed_RNA"/>
</dbReference>
<reference evidence="3" key="1">
    <citation type="submission" date="2015-08" db="EMBL/GenBank/DDBJ databases">
        <authorList>
            <person name="Babu N.S."/>
            <person name="Beckwith C.J."/>
            <person name="Beseler K.G."/>
            <person name="Brison A."/>
            <person name="Carone J.V."/>
            <person name="Caskin T.P."/>
            <person name="Diamond M."/>
            <person name="Durham M.E."/>
            <person name="Foxe J.M."/>
            <person name="Go M."/>
            <person name="Henderson B.A."/>
            <person name="Jones I.B."/>
            <person name="McGettigan J.A."/>
            <person name="Micheletti S.J."/>
            <person name="Nasrallah M.E."/>
            <person name="Ortiz D."/>
            <person name="Piller C.R."/>
            <person name="Privatt S.R."/>
            <person name="Schneider S.L."/>
            <person name="Sharp S."/>
            <person name="Smith T.C."/>
            <person name="Stanton J.D."/>
            <person name="Ullery H.E."/>
            <person name="Wilson R.J."/>
            <person name="Serrano M.G."/>
            <person name="Buck G."/>
            <person name="Lee V."/>
            <person name="Wang Y."/>
            <person name="Carvalho R."/>
            <person name="Voegtly L."/>
            <person name="Shi R."/>
            <person name="Duckworth R."/>
            <person name="Johnson A."/>
            <person name="Loviza R."/>
            <person name="Walstead R."/>
            <person name="Shah Z."/>
            <person name="Kiflezghi M."/>
            <person name="Wade K."/>
            <person name="Ball S.L."/>
            <person name="Bradley K.W."/>
            <person name="Asai D.J."/>
            <person name="Bowman C.A."/>
            <person name="Russell D.A."/>
            <person name="Pope W.H."/>
            <person name="Jacobs-Sera D."/>
            <person name="Hendrix R.W."/>
            <person name="Hatfull G.F."/>
        </authorList>
    </citation>
    <scope>NUCLEOTIDE SEQUENCE</scope>
</reference>
<dbReference type="AlphaFoldDB" id="A0A1D2A574"/>
<proteinExistence type="predicted"/>
<keyword evidence="2" id="KW-0732">Signal</keyword>
<dbReference type="GO" id="GO:0016255">
    <property type="term" value="P:attachment of GPI anchor to protein"/>
    <property type="evidence" value="ECO:0007669"/>
    <property type="project" value="InterPro"/>
</dbReference>
<evidence type="ECO:0000313" key="3">
    <source>
        <dbReference type="EMBL" id="JAT74362.1"/>
    </source>
</evidence>
<evidence type="ECO:0008006" key="4">
    <source>
        <dbReference type="Google" id="ProtNLM"/>
    </source>
</evidence>
<evidence type="ECO:0000256" key="2">
    <source>
        <dbReference type="SAM" id="SignalP"/>
    </source>
</evidence>
<name>A0A1D2A574_AUXPR</name>
<dbReference type="PANTHER" id="PTHR12959:SF11">
    <property type="entry name" value="GPI TRANSAMIDASE COMPONENT PIG-T"/>
    <property type="match status" value="1"/>
</dbReference>
<dbReference type="PANTHER" id="PTHR12959">
    <property type="entry name" value="GPI TRANSAMIDASE COMPONENT PIG-T-RELATED"/>
    <property type="match status" value="1"/>
</dbReference>
<protein>
    <recommendedName>
        <fullName evidence="4">GPI transamidase component PIG-T</fullName>
    </recommendedName>
</protein>
<evidence type="ECO:0000256" key="1">
    <source>
        <dbReference type="SAM" id="Phobius"/>
    </source>
</evidence>
<sequence>MPRPVPAARALAWTILVCFGAQHVKAEYHERMRISNTPHGTSLLQAHFTVTGNVSSPVLGDLPAALVTLVRTHNLRRLEVSLTQGRRLETAAEDMPMSPHGLVVKWARGDGGLVDREERAVKSYRHSAGDDALRRGLGAILCAGTLHGQVASAHPRLGWWSVPGMPTVQAANGSQQTLLMAPLEAACGENLARWQALLPCGVRAGLAAALAPVARVTGAATWRSYVLALQSDGAGGAVMDLVLHLVGPKAGLQALAETGTRACPAATSSPALGPGVPGPPLLAPNFVTTAARVEAWSFVTHPSPTSGRLAATVRAVEGALGPGRLHVVQLVPRALRVVDAQTTLLDPRPGLHTLWERHETDEVSGDALLELEVEVPAGMAASTHGTATPLLRLDCWFDRFILPVGDYPADASRGIALPGAIVTWTPHVDGAPCADSICTAAAHQVSAGHALVALPIPDFSMPFNVASFTALALSLIFASVLSVLLRDDAAGSPATDPLGQGVAKVLARKLALALLLAGVLITAFDPGPLEGVLRGWTWA</sequence>
<feature type="signal peptide" evidence="2">
    <location>
        <begin position="1"/>
        <end position="26"/>
    </location>
</feature>
<dbReference type="Pfam" id="PF04113">
    <property type="entry name" value="Gpi16"/>
    <property type="match status" value="2"/>
</dbReference>